<sequence length="158" mass="18101">MYRHVKVCAMRPMPKNELRHRHNLLNAERRTYGFCETRLLSRNELFKHLKTCEAAGQGTIRHPGALSTSVDKDHIEDIMPDGNSGDNALHALFAQLNIPDGEFQVSETPDRQEVPSTIRSGYIYLRVRARTSYLRAPRKYALIRALALLWYPKTSSPP</sequence>
<proteinExistence type="predicted"/>
<dbReference type="Proteomes" id="UP001303647">
    <property type="component" value="Unassembled WGS sequence"/>
</dbReference>
<evidence type="ECO:0000313" key="1">
    <source>
        <dbReference type="EMBL" id="KAK4243301.1"/>
    </source>
</evidence>
<keyword evidence="2" id="KW-1185">Reference proteome</keyword>
<dbReference type="AlphaFoldDB" id="A0AAN7HB41"/>
<comment type="caution">
    <text evidence="1">The sequence shown here is derived from an EMBL/GenBank/DDBJ whole genome shotgun (WGS) entry which is preliminary data.</text>
</comment>
<reference evidence="1" key="2">
    <citation type="submission" date="2023-05" db="EMBL/GenBank/DDBJ databases">
        <authorList>
            <consortium name="Lawrence Berkeley National Laboratory"/>
            <person name="Steindorff A."/>
            <person name="Hensen N."/>
            <person name="Bonometti L."/>
            <person name="Westerberg I."/>
            <person name="Brannstrom I.O."/>
            <person name="Guillou S."/>
            <person name="Cros-Aarteil S."/>
            <person name="Calhoun S."/>
            <person name="Haridas S."/>
            <person name="Kuo A."/>
            <person name="Mondo S."/>
            <person name="Pangilinan J."/>
            <person name="Riley R."/>
            <person name="Labutti K."/>
            <person name="Andreopoulos B."/>
            <person name="Lipzen A."/>
            <person name="Chen C."/>
            <person name="Yanf M."/>
            <person name="Daum C."/>
            <person name="Ng V."/>
            <person name="Clum A."/>
            <person name="Ohm R."/>
            <person name="Martin F."/>
            <person name="Silar P."/>
            <person name="Natvig D."/>
            <person name="Lalanne C."/>
            <person name="Gautier V."/>
            <person name="Ament-Velasquez S.L."/>
            <person name="Kruys A."/>
            <person name="Hutchinson M.I."/>
            <person name="Powell A.J."/>
            <person name="Barry K."/>
            <person name="Miller A.N."/>
            <person name="Grigoriev I.V."/>
            <person name="Debuchy R."/>
            <person name="Gladieux P."/>
            <person name="Thoren M.H."/>
            <person name="Johannesson H."/>
        </authorList>
    </citation>
    <scope>NUCLEOTIDE SEQUENCE</scope>
    <source>
        <strain evidence="1">CBS 359.72</strain>
    </source>
</reference>
<evidence type="ECO:0000313" key="2">
    <source>
        <dbReference type="Proteomes" id="UP001303647"/>
    </source>
</evidence>
<organism evidence="1 2">
    <name type="scientific">Corynascus novoguineensis</name>
    <dbReference type="NCBI Taxonomy" id="1126955"/>
    <lineage>
        <taxon>Eukaryota</taxon>
        <taxon>Fungi</taxon>
        <taxon>Dikarya</taxon>
        <taxon>Ascomycota</taxon>
        <taxon>Pezizomycotina</taxon>
        <taxon>Sordariomycetes</taxon>
        <taxon>Sordariomycetidae</taxon>
        <taxon>Sordariales</taxon>
        <taxon>Chaetomiaceae</taxon>
        <taxon>Corynascus</taxon>
    </lineage>
</organism>
<gene>
    <name evidence="1" type="ORF">C7999DRAFT_36373</name>
</gene>
<protein>
    <submittedName>
        <fullName evidence="1">Uncharacterized protein</fullName>
    </submittedName>
</protein>
<accession>A0AAN7HB41</accession>
<reference evidence="1" key="1">
    <citation type="journal article" date="2023" name="Mol. Phylogenet. Evol.">
        <title>Genome-scale phylogeny and comparative genomics of the fungal order Sordariales.</title>
        <authorList>
            <person name="Hensen N."/>
            <person name="Bonometti L."/>
            <person name="Westerberg I."/>
            <person name="Brannstrom I.O."/>
            <person name="Guillou S."/>
            <person name="Cros-Aarteil S."/>
            <person name="Calhoun S."/>
            <person name="Haridas S."/>
            <person name="Kuo A."/>
            <person name="Mondo S."/>
            <person name="Pangilinan J."/>
            <person name="Riley R."/>
            <person name="LaButti K."/>
            <person name="Andreopoulos B."/>
            <person name="Lipzen A."/>
            <person name="Chen C."/>
            <person name="Yan M."/>
            <person name="Daum C."/>
            <person name="Ng V."/>
            <person name="Clum A."/>
            <person name="Steindorff A."/>
            <person name="Ohm R.A."/>
            <person name="Martin F."/>
            <person name="Silar P."/>
            <person name="Natvig D.O."/>
            <person name="Lalanne C."/>
            <person name="Gautier V."/>
            <person name="Ament-Velasquez S.L."/>
            <person name="Kruys A."/>
            <person name="Hutchinson M.I."/>
            <person name="Powell A.J."/>
            <person name="Barry K."/>
            <person name="Miller A.N."/>
            <person name="Grigoriev I.V."/>
            <person name="Debuchy R."/>
            <person name="Gladieux P."/>
            <person name="Hiltunen Thoren M."/>
            <person name="Johannesson H."/>
        </authorList>
    </citation>
    <scope>NUCLEOTIDE SEQUENCE</scope>
    <source>
        <strain evidence="1">CBS 359.72</strain>
    </source>
</reference>
<name>A0AAN7HB41_9PEZI</name>
<dbReference type="EMBL" id="MU857836">
    <property type="protein sequence ID" value="KAK4243301.1"/>
    <property type="molecule type" value="Genomic_DNA"/>
</dbReference>